<feature type="domain" description="DUS-like FMN-binding" evidence="15">
    <location>
        <begin position="14"/>
        <end position="314"/>
    </location>
</feature>
<dbReference type="SUPFAM" id="SSF51395">
    <property type="entry name" value="FMN-linked oxidoreductases"/>
    <property type="match status" value="1"/>
</dbReference>
<dbReference type="InterPro" id="IPR018517">
    <property type="entry name" value="tRNA_hU_synthase_CS"/>
</dbReference>
<feature type="binding site" evidence="14">
    <location>
        <position position="140"/>
    </location>
    <ligand>
        <name>FMN</name>
        <dbReference type="ChEBI" id="CHEBI:58210"/>
    </ligand>
</feature>
<evidence type="ECO:0000256" key="12">
    <source>
        <dbReference type="PIRNR" id="PIRNR006621"/>
    </source>
</evidence>
<evidence type="ECO:0000313" key="17">
    <source>
        <dbReference type="Proteomes" id="UP000324781"/>
    </source>
</evidence>
<comment type="catalytic activity">
    <reaction evidence="11">
        <text>a 5,6-dihydrouridine in tRNA + NAD(+) = a uridine in tRNA + NADH + H(+)</text>
        <dbReference type="Rhea" id="RHEA:54452"/>
        <dbReference type="Rhea" id="RHEA-COMP:13339"/>
        <dbReference type="Rhea" id="RHEA-COMP:13887"/>
        <dbReference type="ChEBI" id="CHEBI:15378"/>
        <dbReference type="ChEBI" id="CHEBI:57540"/>
        <dbReference type="ChEBI" id="CHEBI:57945"/>
        <dbReference type="ChEBI" id="CHEBI:65315"/>
        <dbReference type="ChEBI" id="CHEBI:74443"/>
    </reaction>
</comment>
<keyword evidence="9 12" id="KW-0560">Oxidoreductase</keyword>
<evidence type="ECO:0000256" key="1">
    <source>
        <dbReference type="ARBA" id="ARBA00001917"/>
    </source>
</evidence>
<keyword evidence="17" id="KW-1185">Reference proteome</keyword>
<dbReference type="OrthoDB" id="9764501at2"/>
<dbReference type="InterPro" id="IPR001269">
    <property type="entry name" value="DUS_fam"/>
</dbReference>
<keyword evidence="5 12" id="KW-0288">FMN</keyword>
<dbReference type="EMBL" id="FQZP01000008">
    <property type="protein sequence ID" value="SHI74407.1"/>
    <property type="molecule type" value="Genomic_DNA"/>
</dbReference>
<dbReference type="InterPro" id="IPR013785">
    <property type="entry name" value="Aldolase_TIM"/>
</dbReference>
<evidence type="ECO:0000256" key="4">
    <source>
        <dbReference type="ARBA" id="ARBA00022630"/>
    </source>
</evidence>
<dbReference type="PIRSF" id="PIRSF006621">
    <property type="entry name" value="Dus"/>
    <property type="match status" value="1"/>
</dbReference>
<reference evidence="16 17" key="1">
    <citation type="submission" date="2016-11" db="EMBL/GenBank/DDBJ databases">
        <authorList>
            <person name="Varghese N."/>
            <person name="Submissions S."/>
        </authorList>
    </citation>
    <scope>NUCLEOTIDE SEQUENCE [LARGE SCALE GENOMIC DNA]</scope>
    <source>
        <strain evidence="16 17">DSM 19027</strain>
    </source>
</reference>
<comment type="similarity">
    <text evidence="12">Belongs to the dus family.</text>
</comment>
<dbReference type="CDD" id="cd02801">
    <property type="entry name" value="DUS_like_FMN"/>
    <property type="match status" value="1"/>
</dbReference>
<dbReference type="GO" id="GO:0000049">
    <property type="term" value="F:tRNA binding"/>
    <property type="evidence" value="ECO:0007669"/>
    <property type="project" value="UniProtKB-KW"/>
</dbReference>
<evidence type="ECO:0000256" key="14">
    <source>
        <dbReference type="PIRSR" id="PIRSR006621-2"/>
    </source>
</evidence>
<dbReference type="PANTHER" id="PTHR45846">
    <property type="entry name" value="TRNA-DIHYDROURIDINE(47) SYNTHASE [NAD(P)(+)]-LIKE"/>
    <property type="match status" value="1"/>
</dbReference>
<sequence>MKIGDLNLSGNIFLAPMAGVTDLPFRLLCKEKGASLVYTEMISAKAMHYNDRKTLELARTHPDEKPIGVQIFGHEPEIMAEAAAYFSNLPDFALIDINMGCPAPKIVRNGEGSALMCKPELVRQIVRQVVKASRKPVTVKIRKGWDDASANAVEIAAICEEEGAAAVTVHGRTRAQQYSGTADLDSIRQVKQAVSIPVIGNGDIRSAEDAVRMFEVTGCDAIMVGRGALGNPWIFEHIQSYLRNGTYNPNVSTREKLRIILRHYELMEAYKGERMAMLEMRKHVAWYLHGLPGSSKVKTEIFKTCDISHAKEIIREYLTSE</sequence>
<evidence type="ECO:0000256" key="7">
    <source>
        <dbReference type="ARBA" id="ARBA00022857"/>
    </source>
</evidence>
<protein>
    <recommendedName>
        <fullName evidence="12">tRNA-dihydrouridine synthase</fullName>
        <ecNumber evidence="12">1.3.1.-</ecNumber>
    </recommendedName>
</protein>
<evidence type="ECO:0000256" key="2">
    <source>
        <dbReference type="ARBA" id="ARBA00002790"/>
    </source>
</evidence>
<evidence type="ECO:0000256" key="6">
    <source>
        <dbReference type="ARBA" id="ARBA00022694"/>
    </source>
</evidence>
<keyword evidence="8" id="KW-0694">RNA-binding</keyword>
<feature type="binding site" evidence="14">
    <location>
        <position position="170"/>
    </location>
    <ligand>
        <name>FMN</name>
        <dbReference type="ChEBI" id="CHEBI:58210"/>
    </ligand>
</feature>
<evidence type="ECO:0000256" key="10">
    <source>
        <dbReference type="ARBA" id="ARBA00048205"/>
    </source>
</evidence>
<keyword evidence="3" id="KW-0820">tRNA-binding</keyword>
<dbReference type="GO" id="GO:0050660">
    <property type="term" value="F:flavin adenine dinucleotide binding"/>
    <property type="evidence" value="ECO:0007669"/>
    <property type="project" value="InterPro"/>
</dbReference>
<organism evidence="16 17">
    <name type="scientific">Thermoclostridium caenicola</name>
    <dbReference type="NCBI Taxonomy" id="659425"/>
    <lineage>
        <taxon>Bacteria</taxon>
        <taxon>Bacillati</taxon>
        <taxon>Bacillota</taxon>
        <taxon>Clostridia</taxon>
        <taxon>Eubacteriales</taxon>
        <taxon>Oscillospiraceae</taxon>
        <taxon>Thermoclostridium</taxon>
    </lineage>
</organism>
<evidence type="ECO:0000256" key="9">
    <source>
        <dbReference type="ARBA" id="ARBA00023002"/>
    </source>
</evidence>
<comment type="cofactor">
    <cofactor evidence="1 12 14">
        <name>FMN</name>
        <dbReference type="ChEBI" id="CHEBI:58210"/>
    </cofactor>
</comment>
<name>A0A1M6DM64_9FIRM</name>
<gene>
    <name evidence="16" type="ORF">SAMN05444373_100831</name>
</gene>
<dbReference type="Gene3D" id="1.10.1200.80">
    <property type="entry name" value="Putative flavin oxidoreducatase, domain 2"/>
    <property type="match status" value="1"/>
</dbReference>
<dbReference type="EC" id="1.3.1.-" evidence="12"/>
<dbReference type="GO" id="GO:0017150">
    <property type="term" value="F:tRNA dihydrouridine synthase activity"/>
    <property type="evidence" value="ECO:0007669"/>
    <property type="project" value="InterPro"/>
</dbReference>
<dbReference type="AlphaFoldDB" id="A0A1M6DM64"/>
<comment type="function">
    <text evidence="2 12">Catalyzes the synthesis of 5,6-dihydrouridine (D), a modified base found in the D-loop of most tRNAs, via the reduction of the C5-C6 double bond in target uridines.</text>
</comment>
<evidence type="ECO:0000256" key="11">
    <source>
        <dbReference type="ARBA" id="ARBA00048802"/>
    </source>
</evidence>
<dbReference type="InterPro" id="IPR024036">
    <property type="entry name" value="tRNA-dHydroUridine_Synthase_C"/>
</dbReference>
<dbReference type="InterPro" id="IPR035587">
    <property type="entry name" value="DUS-like_FMN-bd"/>
</dbReference>
<evidence type="ECO:0000259" key="15">
    <source>
        <dbReference type="Pfam" id="PF01207"/>
    </source>
</evidence>
<proteinExistence type="inferred from homology"/>
<feature type="binding site" evidence="14">
    <location>
        <begin position="225"/>
        <end position="226"/>
    </location>
    <ligand>
        <name>FMN</name>
        <dbReference type="ChEBI" id="CHEBI:58210"/>
    </ligand>
</feature>
<dbReference type="NCBIfam" id="TIGR00737">
    <property type="entry name" value="nifR3_yhdG"/>
    <property type="match status" value="1"/>
</dbReference>
<dbReference type="InterPro" id="IPR004652">
    <property type="entry name" value="DusB-like"/>
</dbReference>
<evidence type="ECO:0000256" key="5">
    <source>
        <dbReference type="ARBA" id="ARBA00022643"/>
    </source>
</evidence>
<evidence type="ECO:0000256" key="8">
    <source>
        <dbReference type="ARBA" id="ARBA00022884"/>
    </source>
</evidence>
<feature type="binding site" evidence="14">
    <location>
        <position position="70"/>
    </location>
    <ligand>
        <name>FMN</name>
        <dbReference type="ChEBI" id="CHEBI:58210"/>
    </ligand>
</feature>
<dbReference type="RefSeq" id="WP_149678069.1">
    <property type="nucleotide sequence ID" value="NZ_FQZP01000008.1"/>
</dbReference>
<feature type="active site" description="Proton donor" evidence="13">
    <location>
        <position position="101"/>
    </location>
</feature>
<dbReference type="PANTHER" id="PTHR45846:SF1">
    <property type="entry name" value="TRNA-DIHYDROURIDINE(47) SYNTHASE [NAD(P)(+)]-LIKE"/>
    <property type="match status" value="1"/>
</dbReference>
<feature type="binding site" evidence="14">
    <location>
        <begin position="16"/>
        <end position="18"/>
    </location>
    <ligand>
        <name>FMN</name>
        <dbReference type="ChEBI" id="CHEBI:58210"/>
    </ligand>
</feature>
<keyword evidence="7" id="KW-0521">NADP</keyword>
<evidence type="ECO:0000256" key="3">
    <source>
        <dbReference type="ARBA" id="ARBA00022555"/>
    </source>
</evidence>
<dbReference type="Proteomes" id="UP000324781">
    <property type="component" value="Unassembled WGS sequence"/>
</dbReference>
<dbReference type="Pfam" id="PF01207">
    <property type="entry name" value="Dus"/>
    <property type="match status" value="1"/>
</dbReference>
<keyword evidence="6 12" id="KW-0819">tRNA processing</keyword>
<evidence type="ECO:0000313" key="16">
    <source>
        <dbReference type="EMBL" id="SHI74407.1"/>
    </source>
</evidence>
<accession>A0A1M6DM64</accession>
<keyword evidence="4 12" id="KW-0285">Flavoprotein</keyword>
<dbReference type="Gene3D" id="3.20.20.70">
    <property type="entry name" value="Aldolase class I"/>
    <property type="match status" value="1"/>
</dbReference>
<comment type="catalytic activity">
    <reaction evidence="10">
        <text>a 5,6-dihydrouridine in tRNA + NADP(+) = a uridine in tRNA + NADPH + H(+)</text>
        <dbReference type="Rhea" id="RHEA:23624"/>
        <dbReference type="Rhea" id="RHEA-COMP:13339"/>
        <dbReference type="Rhea" id="RHEA-COMP:13887"/>
        <dbReference type="ChEBI" id="CHEBI:15378"/>
        <dbReference type="ChEBI" id="CHEBI:57783"/>
        <dbReference type="ChEBI" id="CHEBI:58349"/>
        <dbReference type="ChEBI" id="CHEBI:65315"/>
        <dbReference type="ChEBI" id="CHEBI:74443"/>
    </reaction>
</comment>
<keyword evidence="14" id="KW-0547">Nucleotide-binding</keyword>
<evidence type="ECO:0000256" key="13">
    <source>
        <dbReference type="PIRSR" id="PIRSR006621-1"/>
    </source>
</evidence>
<dbReference type="PROSITE" id="PS01136">
    <property type="entry name" value="UPF0034"/>
    <property type="match status" value="1"/>
</dbReference>